<keyword evidence="1" id="KW-0472">Membrane</keyword>
<evidence type="ECO:0008006" key="4">
    <source>
        <dbReference type="Google" id="ProtNLM"/>
    </source>
</evidence>
<feature type="transmembrane region" description="Helical" evidence="1">
    <location>
        <begin position="12"/>
        <end position="37"/>
    </location>
</feature>
<evidence type="ECO:0000313" key="3">
    <source>
        <dbReference type="Proteomes" id="UP001054846"/>
    </source>
</evidence>
<gene>
    <name evidence="2" type="ORF">ISF26_08980</name>
</gene>
<sequence length="159" mass="17304">MPPVEPLIGFFAATHAVAAAVWVGAVFMGSVIDWPVARATVEPHQFPFRFIVGQGHRVFVWVYAGIAILLVSGAALLWLAPPRTPFENTLAALKILALAVMVGNTLYGSLRTWPNLQFATAEEAKFLYRGYMIRAYITCSSGIFAIVLGALGRHLKAVF</sequence>
<protein>
    <recommendedName>
        <fullName evidence="4">Copper resistance protein D domain-containing protein</fullName>
    </recommendedName>
</protein>
<name>A0ABY3PRJ6_9CYAN</name>
<keyword evidence="1" id="KW-0812">Transmembrane</keyword>
<feature type="transmembrane region" description="Helical" evidence="1">
    <location>
        <begin position="91"/>
        <end position="110"/>
    </location>
</feature>
<keyword evidence="1" id="KW-1133">Transmembrane helix</keyword>
<feature type="transmembrane region" description="Helical" evidence="1">
    <location>
        <begin position="131"/>
        <end position="151"/>
    </location>
</feature>
<proteinExistence type="predicted"/>
<dbReference type="Proteomes" id="UP001054846">
    <property type="component" value="Chromosome"/>
</dbReference>
<reference evidence="2 3" key="1">
    <citation type="journal article" date="2021" name="Genome Biol. Evol.">
        <title>Complete Genome Sequencing of a Novel Gloeobacter Species from a Waterfall Cave in Mexico.</title>
        <authorList>
            <person name="Saw J.H."/>
            <person name="Cardona T."/>
            <person name="Montejano G."/>
        </authorList>
    </citation>
    <scope>NUCLEOTIDE SEQUENCE [LARGE SCALE GENOMIC DNA]</scope>
    <source>
        <strain evidence="2">MG652769</strain>
    </source>
</reference>
<dbReference type="RefSeq" id="WP_230843568.1">
    <property type="nucleotide sequence ID" value="NZ_CP063845.1"/>
</dbReference>
<accession>A0ABY3PRJ6</accession>
<keyword evidence="3" id="KW-1185">Reference proteome</keyword>
<organism evidence="2 3">
    <name type="scientific">Gloeobacter morelensis MG652769</name>
    <dbReference type="NCBI Taxonomy" id="2781736"/>
    <lineage>
        <taxon>Bacteria</taxon>
        <taxon>Bacillati</taxon>
        <taxon>Cyanobacteriota</taxon>
        <taxon>Cyanophyceae</taxon>
        <taxon>Gloeobacterales</taxon>
        <taxon>Gloeobacteraceae</taxon>
        <taxon>Gloeobacter</taxon>
        <taxon>Gloeobacter morelensis</taxon>
    </lineage>
</organism>
<evidence type="ECO:0000256" key="1">
    <source>
        <dbReference type="SAM" id="Phobius"/>
    </source>
</evidence>
<dbReference type="EMBL" id="CP063845">
    <property type="protein sequence ID" value="UFP96323.1"/>
    <property type="molecule type" value="Genomic_DNA"/>
</dbReference>
<evidence type="ECO:0000313" key="2">
    <source>
        <dbReference type="EMBL" id="UFP96323.1"/>
    </source>
</evidence>
<feature type="transmembrane region" description="Helical" evidence="1">
    <location>
        <begin position="58"/>
        <end position="79"/>
    </location>
</feature>